<accession>A0AAN8Q018</accession>
<dbReference type="EMBL" id="JAZGQO010000002">
    <property type="protein sequence ID" value="KAK6191598.1"/>
    <property type="molecule type" value="Genomic_DNA"/>
</dbReference>
<name>A0AAN8Q018_PATCE</name>
<protein>
    <submittedName>
        <fullName evidence="2">Uncharacterized protein</fullName>
    </submittedName>
</protein>
<reference evidence="2 3" key="1">
    <citation type="submission" date="2024-01" db="EMBL/GenBank/DDBJ databases">
        <title>The genome of the rayed Mediterranean limpet Patella caerulea (Linnaeus, 1758).</title>
        <authorList>
            <person name="Anh-Thu Weber A."/>
            <person name="Halstead-Nussloch G."/>
        </authorList>
    </citation>
    <scope>NUCLEOTIDE SEQUENCE [LARGE SCALE GENOMIC DNA]</scope>
    <source>
        <strain evidence="2">AATW-2023a</strain>
        <tissue evidence="2">Whole specimen</tissue>
    </source>
</reference>
<feature type="chain" id="PRO_5042822067" evidence="1">
    <location>
        <begin position="21"/>
        <end position="864"/>
    </location>
</feature>
<evidence type="ECO:0000313" key="2">
    <source>
        <dbReference type="EMBL" id="KAK6191598.1"/>
    </source>
</evidence>
<keyword evidence="1" id="KW-0732">Signal</keyword>
<evidence type="ECO:0000313" key="3">
    <source>
        <dbReference type="Proteomes" id="UP001347796"/>
    </source>
</evidence>
<sequence length="864" mass="94779">MKPVWITLCVLLLSLGYCRGQNDTSSCDDQNPIFGCFQSMSAVVTTSNDTRVFCSALEKYVSCVEEVACTCGIANSPTVLEALTYYIGLYKQNGCIQVLNGEFIVEPGVQCPDQNVTGSTIDQGLLVLALDSVPAVITLDAMCPGIRECYKNFSSMAEQALYNKDLDAMCISREHLMPCIEEAVCNCNGTSNSMLINAITTERRHYNTFCSIITGGVEFEPGFQCIDLAPVSVCVAENPISDCYNSYVQAIGNNFNETRILCPAVSTFINCTESVACECGLTTSPPVLSSLSLLIANYDAIGCETVTGKMTVEPGIRCPVGPSFNGTQEVEVLLTLGLLNNPLVMEVINGCSHTMVCYIQVDSSTAAALHNKDASALCRSQSMFIHCMEQAVCNCGKYADEQFNNMLYVEKTQHLARCPNDVSIQEHYNCDFCVRENPLYDCLNSVEMILNSNTTERADWCSAIEQFVTCAENVGCTCMIENSKVVLQSLAHYIHLYDEHICFFLADQPLSADPGVKCPHQNVTGSDEDKALLVLSLETIPEVLNLDRLCSGIKKCYKDFSDGGGTALYNKDLLDFCRVTRVFISCYEATVCTCGRSDASDVLLRINHERDTYNQVCTRVTLKKYSETSISCQDTIDKPVDTCQISNAFNQCQTGLQNAKKTDNKLFRCSGYKSYLTCMETRACQCGLQHSYSVLKALTLIIRSYQEEQCSEESGIIAIASGIPCPAGSPQNGNALDEKLLSLGLLQDSQIQAYIAECPRFEKCYEASDKTTAQALFNKDATAMCKSHSTFVECGIKAVCECGNFKISDSYKQWLQTEINFHLSDCNPDTPIVTTDVCSTGCGMLISAYVLIVQLVTVILYNSL</sequence>
<dbReference type="Proteomes" id="UP001347796">
    <property type="component" value="Unassembled WGS sequence"/>
</dbReference>
<proteinExistence type="predicted"/>
<feature type="signal peptide" evidence="1">
    <location>
        <begin position="1"/>
        <end position="20"/>
    </location>
</feature>
<comment type="caution">
    <text evidence="2">The sequence shown here is derived from an EMBL/GenBank/DDBJ whole genome shotgun (WGS) entry which is preliminary data.</text>
</comment>
<keyword evidence="3" id="KW-1185">Reference proteome</keyword>
<gene>
    <name evidence="2" type="ORF">SNE40_003244</name>
</gene>
<dbReference type="AlphaFoldDB" id="A0AAN8Q018"/>
<organism evidence="2 3">
    <name type="scientific">Patella caerulea</name>
    <name type="common">Rayed Mediterranean limpet</name>
    <dbReference type="NCBI Taxonomy" id="87958"/>
    <lineage>
        <taxon>Eukaryota</taxon>
        <taxon>Metazoa</taxon>
        <taxon>Spiralia</taxon>
        <taxon>Lophotrochozoa</taxon>
        <taxon>Mollusca</taxon>
        <taxon>Gastropoda</taxon>
        <taxon>Patellogastropoda</taxon>
        <taxon>Patelloidea</taxon>
        <taxon>Patellidae</taxon>
        <taxon>Patella</taxon>
    </lineage>
</organism>
<evidence type="ECO:0000256" key="1">
    <source>
        <dbReference type="SAM" id="SignalP"/>
    </source>
</evidence>